<sequence>MSERVWSEKDLARRARRRLAVLQHVDEVSGNVASTCRYYGISRTVFYRWKRRYEEEGLDGLKDRSSAPLHCPNLTHPEVVGKIIHLRQHYHFGPLKIEMYLRRYHDVQIGHSTIYRILKRLGMSRLPASQRYKRREQRWKRYEKQRPGHQLQIDVKFVEPLTDQPGGSTGKSSAPTASTPKSSIGCLTAS</sequence>
<reference evidence="2 3" key="1">
    <citation type="submission" date="2018-06" db="EMBL/GenBank/DDBJ databases">
        <title>Genomic Encyclopedia of Type Strains, Phase IV (KMG-IV): sequencing the most valuable type-strain genomes for metagenomic binning, comparative biology and taxonomic classification.</title>
        <authorList>
            <person name="Goeker M."/>
        </authorList>
    </citation>
    <scope>NUCLEOTIDE SEQUENCE [LARGE SCALE GENOMIC DNA]</scope>
    <source>
        <strain evidence="2 3">DSM 45479</strain>
    </source>
</reference>
<evidence type="ECO:0000256" key="1">
    <source>
        <dbReference type="SAM" id="MobiDB-lite"/>
    </source>
</evidence>
<accession>A0ABX9EDJ8</accession>
<dbReference type="EMBL" id="QLTT01000002">
    <property type="protein sequence ID" value="RAS68440.1"/>
    <property type="molecule type" value="Genomic_DNA"/>
</dbReference>
<dbReference type="SUPFAM" id="SSF46689">
    <property type="entry name" value="Homeodomain-like"/>
    <property type="match status" value="1"/>
</dbReference>
<dbReference type="Gene3D" id="1.10.10.10">
    <property type="entry name" value="Winged helix-like DNA-binding domain superfamily/Winged helix DNA-binding domain"/>
    <property type="match status" value="1"/>
</dbReference>
<protein>
    <submittedName>
        <fullName evidence="2">Transposase</fullName>
    </submittedName>
</protein>
<proteinExistence type="predicted"/>
<name>A0ABX9EDJ8_9PSEU</name>
<feature type="compositionally biased region" description="Low complexity" evidence="1">
    <location>
        <begin position="171"/>
        <end position="183"/>
    </location>
</feature>
<dbReference type="RefSeq" id="WP_411711356.1">
    <property type="nucleotide sequence ID" value="NZ_QLTT01000002.1"/>
</dbReference>
<feature type="region of interest" description="Disordered" evidence="1">
    <location>
        <begin position="159"/>
        <end position="190"/>
    </location>
</feature>
<organism evidence="2 3">
    <name type="scientific">Lentzea atacamensis</name>
    <dbReference type="NCBI Taxonomy" id="531938"/>
    <lineage>
        <taxon>Bacteria</taxon>
        <taxon>Bacillati</taxon>
        <taxon>Actinomycetota</taxon>
        <taxon>Actinomycetes</taxon>
        <taxon>Pseudonocardiales</taxon>
        <taxon>Pseudonocardiaceae</taxon>
        <taxon>Lentzea</taxon>
    </lineage>
</organism>
<dbReference type="Pfam" id="PF13565">
    <property type="entry name" value="HTH_32"/>
    <property type="match status" value="1"/>
</dbReference>
<comment type="caution">
    <text evidence="2">The sequence shown here is derived from an EMBL/GenBank/DDBJ whole genome shotgun (WGS) entry which is preliminary data.</text>
</comment>
<keyword evidence="3" id="KW-1185">Reference proteome</keyword>
<dbReference type="InterPro" id="IPR009057">
    <property type="entry name" value="Homeodomain-like_sf"/>
</dbReference>
<dbReference type="Proteomes" id="UP000248714">
    <property type="component" value="Unassembled WGS sequence"/>
</dbReference>
<dbReference type="InterPro" id="IPR036388">
    <property type="entry name" value="WH-like_DNA-bd_sf"/>
</dbReference>
<gene>
    <name evidence="2" type="ORF">C8D87_102505</name>
</gene>
<evidence type="ECO:0000313" key="2">
    <source>
        <dbReference type="EMBL" id="RAS68440.1"/>
    </source>
</evidence>
<evidence type="ECO:0000313" key="3">
    <source>
        <dbReference type="Proteomes" id="UP000248714"/>
    </source>
</evidence>